<keyword evidence="2" id="KW-1185">Reference proteome</keyword>
<proteinExistence type="predicted"/>
<dbReference type="Proteomes" id="UP000030764">
    <property type="component" value="Unassembled WGS sequence"/>
</dbReference>
<evidence type="ECO:0000313" key="2">
    <source>
        <dbReference type="Proteomes" id="UP000030764"/>
    </source>
</evidence>
<reference evidence="1 2" key="1">
    <citation type="journal article" date="2014" name="Nat. Genet.">
        <title>Genome and transcriptome of the porcine whipworm Trichuris suis.</title>
        <authorList>
            <person name="Jex A.R."/>
            <person name="Nejsum P."/>
            <person name="Schwarz E.M."/>
            <person name="Hu L."/>
            <person name="Young N.D."/>
            <person name="Hall R.S."/>
            <person name="Korhonen P.K."/>
            <person name="Liao S."/>
            <person name="Thamsborg S."/>
            <person name="Xia J."/>
            <person name="Xu P."/>
            <person name="Wang S."/>
            <person name="Scheerlinck J.P."/>
            <person name="Hofmann A."/>
            <person name="Sternberg P.W."/>
            <person name="Wang J."/>
            <person name="Gasser R.B."/>
        </authorList>
    </citation>
    <scope>NUCLEOTIDE SEQUENCE [LARGE SCALE GENOMIC DNA]</scope>
    <source>
        <strain evidence="1">DCEP-RM93M</strain>
    </source>
</reference>
<gene>
    <name evidence="1" type="ORF">M513_09329</name>
</gene>
<dbReference type="EMBL" id="KL363263">
    <property type="protein sequence ID" value="KFD49862.1"/>
    <property type="molecule type" value="Genomic_DNA"/>
</dbReference>
<organism evidence="1 2">
    <name type="scientific">Trichuris suis</name>
    <name type="common">pig whipworm</name>
    <dbReference type="NCBI Taxonomy" id="68888"/>
    <lineage>
        <taxon>Eukaryota</taxon>
        <taxon>Metazoa</taxon>
        <taxon>Ecdysozoa</taxon>
        <taxon>Nematoda</taxon>
        <taxon>Enoplea</taxon>
        <taxon>Dorylaimia</taxon>
        <taxon>Trichinellida</taxon>
        <taxon>Trichuridae</taxon>
        <taxon>Trichuris</taxon>
    </lineage>
</organism>
<accession>A0A085LY16</accession>
<name>A0A085LY16_9BILA</name>
<dbReference type="AlphaFoldDB" id="A0A085LY16"/>
<protein>
    <submittedName>
        <fullName evidence="1">Uncharacterized protein</fullName>
    </submittedName>
</protein>
<sequence>MHIKKQVHEERRHSDLHFRWGVGVCFENDVFLRRHLLSEEGSKQVITEDMDPCTEWDGRFARVLQKRRRWHECINLGHEVIRSIQQRPLGFELMLSMSGITLLRRDVLDSEGRVRFNPVSTATCAGADPVMRIDERGFIVAYVRLCARGQPRGNEQKAMPLKSFRMPRRSTSALLHAEQKELISWIRNGWLVACDEEKFRPPQALIHSWLLRSAIKARSVHCRIFGS</sequence>
<evidence type="ECO:0000313" key="1">
    <source>
        <dbReference type="EMBL" id="KFD49862.1"/>
    </source>
</evidence>